<dbReference type="AlphaFoldDB" id="A0A835DND9"/>
<name>A0A835DND9_TETSI</name>
<protein>
    <submittedName>
        <fullName evidence="1">Uncharacterized protein</fullName>
    </submittedName>
</protein>
<evidence type="ECO:0000313" key="1">
    <source>
        <dbReference type="EMBL" id="KAF8406384.1"/>
    </source>
</evidence>
<organism evidence="1 2">
    <name type="scientific">Tetracentron sinense</name>
    <name type="common">Spur-leaf</name>
    <dbReference type="NCBI Taxonomy" id="13715"/>
    <lineage>
        <taxon>Eukaryota</taxon>
        <taxon>Viridiplantae</taxon>
        <taxon>Streptophyta</taxon>
        <taxon>Embryophyta</taxon>
        <taxon>Tracheophyta</taxon>
        <taxon>Spermatophyta</taxon>
        <taxon>Magnoliopsida</taxon>
        <taxon>Trochodendrales</taxon>
        <taxon>Trochodendraceae</taxon>
        <taxon>Tetracentron</taxon>
    </lineage>
</organism>
<proteinExistence type="predicted"/>
<comment type="caution">
    <text evidence="1">The sequence shown here is derived from an EMBL/GenBank/DDBJ whole genome shotgun (WGS) entry which is preliminary data.</text>
</comment>
<keyword evidence="2" id="KW-1185">Reference proteome</keyword>
<gene>
    <name evidence="1" type="ORF">HHK36_008471</name>
</gene>
<accession>A0A835DND9</accession>
<dbReference type="Proteomes" id="UP000655225">
    <property type="component" value="Unassembled WGS sequence"/>
</dbReference>
<reference evidence="1 2" key="1">
    <citation type="submission" date="2020-04" db="EMBL/GenBank/DDBJ databases">
        <title>Plant Genome Project.</title>
        <authorList>
            <person name="Zhang R.-G."/>
        </authorList>
    </citation>
    <scope>NUCLEOTIDE SEQUENCE [LARGE SCALE GENOMIC DNA]</scope>
    <source>
        <strain evidence="1">YNK0</strain>
        <tissue evidence="1">Leaf</tissue>
    </source>
</reference>
<dbReference type="EMBL" id="JABCRI010000005">
    <property type="protein sequence ID" value="KAF8406384.1"/>
    <property type="molecule type" value="Genomic_DNA"/>
</dbReference>
<sequence>MPLRLSILVSDLCGFTFVGSYCKQLLNMAGNRVTRVEQGHTKIRNLPIAVTPEGFCFFAHKLSQQQFALPCLEIDVVDVENYIETGEMLWM</sequence>
<evidence type="ECO:0000313" key="2">
    <source>
        <dbReference type="Proteomes" id="UP000655225"/>
    </source>
</evidence>